<protein>
    <submittedName>
        <fullName evidence="7">LacI family transcriptional regulator</fullName>
    </submittedName>
</protein>
<dbReference type="GO" id="GO:0000976">
    <property type="term" value="F:transcription cis-regulatory region binding"/>
    <property type="evidence" value="ECO:0007669"/>
    <property type="project" value="TreeGrafter"/>
</dbReference>
<dbReference type="PANTHER" id="PTHR30146">
    <property type="entry name" value="LACI-RELATED TRANSCRIPTIONAL REPRESSOR"/>
    <property type="match status" value="1"/>
</dbReference>
<keyword evidence="1" id="KW-0678">Repressor</keyword>
<dbReference type="InterPro" id="IPR046335">
    <property type="entry name" value="LacI/GalR-like_sensor"/>
</dbReference>
<dbReference type="CDD" id="cd06267">
    <property type="entry name" value="PBP1_LacI_sugar_binding-like"/>
    <property type="match status" value="1"/>
</dbReference>
<evidence type="ECO:0000313" key="8">
    <source>
        <dbReference type="Proteomes" id="UP000523079"/>
    </source>
</evidence>
<proteinExistence type="predicted"/>
<sequence>MSTEPRASRPATIADVAARAGVSLATVSRVLNDNPRVDRALAAKVRQAADDLRYSASPLARSLVLGKTNTVAVVVPDLENPTFLGVLRGLSRAAGRDGYHILVADSAESVTEEIALAGTTRRRCDGLVLCAPRMPEDDLRRLLGELQPVVLVNREPGSTDPTGTPVVAADYRAALAELLELLHADGHRELVYLAGASRSASNTRRLAAVRDFGADHPDARVVTLPCGVNFADGYAAAATVADRIAGHVGAGDPEGGQPTAVLAFNDLVAMGLLSGLGERGIRVPADVSVTGFDDIPFARYLSPPLTTAAVPVDELGVQAWHRMADRLGGRTTPGHAVFRPSVERRASTGPAPVATSAGRTSRRRRVAR</sequence>
<dbReference type="InterPro" id="IPR000843">
    <property type="entry name" value="HTH_LacI"/>
</dbReference>
<gene>
    <name evidence="7" type="ORF">FHX74_001745</name>
</gene>
<evidence type="ECO:0000256" key="3">
    <source>
        <dbReference type="ARBA" id="ARBA00023125"/>
    </source>
</evidence>
<reference evidence="7 8" key="1">
    <citation type="submission" date="2020-07" db="EMBL/GenBank/DDBJ databases">
        <title>Sequencing the genomes of 1000 actinobacteria strains.</title>
        <authorList>
            <person name="Klenk H.-P."/>
        </authorList>
    </citation>
    <scope>NUCLEOTIDE SEQUENCE [LARGE SCALE GENOMIC DNA]</scope>
    <source>
        <strain evidence="7 8">DSM 100723</strain>
    </source>
</reference>
<dbReference type="Pfam" id="PF00356">
    <property type="entry name" value="LacI"/>
    <property type="match status" value="1"/>
</dbReference>
<evidence type="ECO:0000313" key="7">
    <source>
        <dbReference type="EMBL" id="MBA8794140.1"/>
    </source>
</evidence>
<keyword evidence="3" id="KW-0238">DNA-binding</keyword>
<organism evidence="7 8">
    <name type="scientific">Microlunatus kandeliicorticis</name>
    <dbReference type="NCBI Taxonomy" id="1759536"/>
    <lineage>
        <taxon>Bacteria</taxon>
        <taxon>Bacillati</taxon>
        <taxon>Actinomycetota</taxon>
        <taxon>Actinomycetes</taxon>
        <taxon>Propionibacteriales</taxon>
        <taxon>Propionibacteriaceae</taxon>
        <taxon>Microlunatus</taxon>
    </lineage>
</organism>
<dbReference type="Pfam" id="PF13377">
    <property type="entry name" value="Peripla_BP_3"/>
    <property type="match status" value="1"/>
</dbReference>
<comment type="caution">
    <text evidence="7">The sequence shown here is derived from an EMBL/GenBank/DDBJ whole genome shotgun (WGS) entry which is preliminary data.</text>
</comment>
<dbReference type="PRINTS" id="PR00036">
    <property type="entry name" value="HTHLACI"/>
</dbReference>
<evidence type="ECO:0000256" key="1">
    <source>
        <dbReference type="ARBA" id="ARBA00022491"/>
    </source>
</evidence>
<keyword evidence="2" id="KW-0805">Transcription regulation</keyword>
<evidence type="ECO:0000259" key="6">
    <source>
        <dbReference type="PROSITE" id="PS50932"/>
    </source>
</evidence>
<dbReference type="EMBL" id="JACGWT010000002">
    <property type="protein sequence ID" value="MBA8794140.1"/>
    <property type="molecule type" value="Genomic_DNA"/>
</dbReference>
<dbReference type="AlphaFoldDB" id="A0A7W3IS35"/>
<evidence type="ECO:0000256" key="2">
    <source>
        <dbReference type="ARBA" id="ARBA00023015"/>
    </source>
</evidence>
<dbReference type="Gene3D" id="1.10.260.40">
    <property type="entry name" value="lambda repressor-like DNA-binding domains"/>
    <property type="match status" value="1"/>
</dbReference>
<evidence type="ECO:0000256" key="5">
    <source>
        <dbReference type="SAM" id="MobiDB-lite"/>
    </source>
</evidence>
<keyword evidence="8" id="KW-1185">Reference proteome</keyword>
<dbReference type="GO" id="GO:0003700">
    <property type="term" value="F:DNA-binding transcription factor activity"/>
    <property type="evidence" value="ECO:0007669"/>
    <property type="project" value="TreeGrafter"/>
</dbReference>
<dbReference type="PROSITE" id="PS00356">
    <property type="entry name" value="HTH_LACI_1"/>
    <property type="match status" value="1"/>
</dbReference>
<dbReference type="InterPro" id="IPR010982">
    <property type="entry name" value="Lambda_DNA-bd_dom_sf"/>
</dbReference>
<dbReference type="RefSeq" id="WP_182559651.1">
    <property type="nucleotide sequence ID" value="NZ_JACGWT010000002.1"/>
</dbReference>
<dbReference type="Gene3D" id="3.40.50.2300">
    <property type="match status" value="2"/>
</dbReference>
<dbReference type="Proteomes" id="UP000523079">
    <property type="component" value="Unassembled WGS sequence"/>
</dbReference>
<feature type="region of interest" description="Disordered" evidence="5">
    <location>
        <begin position="331"/>
        <end position="368"/>
    </location>
</feature>
<evidence type="ECO:0000256" key="4">
    <source>
        <dbReference type="ARBA" id="ARBA00023163"/>
    </source>
</evidence>
<dbReference type="PROSITE" id="PS50932">
    <property type="entry name" value="HTH_LACI_2"/>
    <property type="match status" value="1"/>
</dbReference>
<dbReference type="SUPFAM" id="SSF47413">
    <property type="entry name" value="lambda repressor-like DNA-binding domains"/>
    <property type="match status" value="1"/>
</dbReference>
<keyword evidence="4" id="KW-0804">Transcription</keyword>
<accession>A0A7W3IS35</accession>
<dbReference type="InterPro" id="IPR028082">
    <property type="entry name" value="Peripla_BP_I"/>
</dbReference>
<name>A0A7W3IS35_9ACTN</name>
<dbReference type="PANTHER" id="PTHR30146:SF148">
    <property type="entry name" value="HTH-TYPE TRANSCRIPTIONAL REPRESSOR PURR-RELATED"/>
    <property type="match status" value="1"/>
</dbReference>
<dbReference type="SUPFAM" id="SSF53822">
    <property type="entry name" value="Periplasmic binding protein-like I"/>
    <property type="match status" value="1"/>
</dbReference>
<dbReference type="CDD" id="cd01392">
    <property type="entry name" value="HTH_LacI"/>
    <property type="match status" value="1"/>
</dbReference>
<feature type="domain" description="HTH lacI-type" evidence="6">
    <location>
        <begin position="11"/>
        <end position="65"/>
    </location>
</feature>
<dbReference type="SMART" id="SM00354">
    <property type="entry name" value="HTH_LACI"/>
    <property type="match status" value="1"/>
</dbReference>